<reference evidence="3" key="1">
    <citation type="journal article" date="2019" name="Int. J. Syst. Evol. Microbiol.">
        <title>The Global Catalogue of Microorganisms (GCM) 10K type strain sequencing project: providing services to taxonomists for standard genome sequencing and annotation.</title>
        <authorList>
            <consortium name="The Broad Institute Genomics Platform"/>
            <consortium name="The Broad Institute Genome Sequencing Center for Infectious Disease"/>
            <person name="Wu L."/>
            <person name="Ma J."/>
        </authorList>
    </citation>
    <scope>NUCLEOTIDE SEQUENCE [LARGE SCALE GENOMIC DNA]</scope>
    <source>
        <strain evidence="3">JCM 1407</strain>
    </source>
</reference>
<dbReference type="Proteomes" id="UP001501510">
    <property type="component" value="Unassembled WGS sequence"/>
</dbReference>
<evidence type="ECO:0000313" key="3">
    <source>
        <dbReference type="Proteomes" id="UP001501510"/>
    </source>
</evidence>
<gene>
    <name evidence="2" type="ORF">GCM10008906_37930</name>
</gene>
<protein>
    <submittedName>
        <fullName evidence="2">Small, acid-soluble spore protein, alpha/beta type</fullName>
    </submittedName>
</protein>
<evidence type="ECO:0000313" key="2">
    <source>
        <dbReference type="EMBL" id="GAA0748061.1"/>
    </source>
</evidence>
<dbReference type="RefSeq" id="WP_343764377.1">
    <property type="nucleotide sequence ID" value="NZ_BAAACG010000019.1"/>
</dbReference>
<sequence>MGKTPLKKVIKAKIKANKELTDMEKVREKVKYEIAEDLGLKDKVDKFGWGGLTSEETGRIGGIMTKKKKELKIPKNKEILEMDKNKNIYSIDLPNKNI</sequence>
<dbReference type="Gene3D" id="6.10.10.80">
    <property type="entry name" value="Small, acid-soluble spore protein, alpha/beta type-like"/>
    <property type="match status" value="1"/>
</dbReference>
<dbReference type="InterPro" id="IPR001448">
    <property type="entry name" value="SASP_alpha/beta-type"/>
</dbReference>
<organism evidence="2 3">
    <name type="scientific">Clostridium oceanicum</name>
    <dbReference type="NCBI Taxonomy" id="1543"/>
    <lineage>
        <taxon>Bacteria</taxon>
        <taxon>Bacillati</taxon>
        <taxon>Bacillota</taxon>
        <taxon>Clostridia</taxon>
        <taxon>Eubacteriales</taxon>
        <taxon>Clostridiaceae</taxon>
        <taxon>Clostridium</taxon>
    </lineage>
</organism>
<comment type="caution">
    <text evidence="2">The sequence shown here is derived from an EMBL/GenBank/DDBJ whole genome shotgun (WGS) entry which is preliminary data.</text>
</comment>
<accession>A0ABP3V9B2</accession>
<dbReference type="Pfam" id="PF00269">
    <property type="entry name" value="SASP"/>
    <property type="match status" value="1"/>
</dbReference>
<comment type="function">
    <text evidence="1">SASP are bound to spore DNA. They are double-stranded DNA-binding proteins that cause DNA to change to an a-like conformation. They protect the DNA backbone from chemical and enzymatic cleavage and are thus involved in dormant spore's high resistance to UV light.</text>
</comment>
<name>A0ABP3V9B2_9CLOT</name>
<dbReference type="InterPro" id="IPR038300">
    <property type="entry name" value="SASP_sf_alpha/beta"/>
</dbReference>
<keyword evidence="3" id="KW-1185">Reference proteome</keyword>
<dbReference type="EMBL" id="BAAACG010000019">
    <property type="protein sequence ID" value="GAA0748061.1"/>
    <property type="molecule type" value="Genomic_DNA"/>
</dbReference>
<proteinExistence type="predicted"/>
<evidence type="ECO:0000256" key="1">
    <source>
        <dbReference type="ARBA" id="ARBA00003863"/>
    </source>
</evidence>